<dbReference type="EMBL" id="RJJD01000023">
    <property type="protein sequence ID" value="RNI21804.1"/>
    <property type="molecule type" value="Genomic_DNA"/>
</dbReference>
<evidence type="ECO:0000313" key="2">
    <source>
        <dbReference type="Proteomes" id="UP000272117"/>
    </source>
</evidence>
<sequence length="93" mass="10439">MALFHVYPFMLKNPVLFFLGESLGVVPENISEKGKSGPFPLAGDNRNAMNPLRFPLMLLDEYLLNDIIAEGSERQIPSPQFHKKAKELSPTPK</sequence>
<gene>
    <name evidence="1" type="ORF">EFB08_21900</name>
</gene>
<proteinExistence type="predicted"/>
<protein>
    <submittedName>
        <fullName evidence="1">Uncharacterized protein</fullName>
    </submittedName>
</protein>
<comment type="caution">
    <text evidence="1">The sequence shown here is derived from an EMBL/GenBank/DDBJ whole genome shotgun (WGS) entry which is preliminary data.</text>
</comment>
<accession>A0A3M9M8A6</accession>
<dbReference type="Proteomes" id="UP000272117">
    <property type="component" value="Unassembled WGS sequence"/>
</dbReference>
<keyword evidence="2" id="KW-1185">Reference proteome</keyword>
<reference evidence="1 2" key="1">
    <citation type="submission" date="2018-11" db="EMBL/GenBank/DDBJ databases">
        <title>Rufibacter latericius sp. nov., isolated from water in Baiyang Lake.</title>
        <authorList>
            <person name="Yang Y."/>
        </authorList>
    </citation>
    <scope>NUCLEOTIDE SEQUENCE [LARGE SCALE GENOMIC DNA]</scope>
    <source>
        <strain evidence="1 2">R-22-1c-1</strain>
    </source>
</reference>
<dbReference type="AlphaFoldDB" id="A0A3M9M8A6"/>
<evidence type="ECO:0000313" key="1">
    <source>
        <dbReference type="EMBL" id="RNI21804.1"/>
    </source>
</evidence>
<name>A0A3M9M8A6_9BACT</name>
<organism evidence="1 2">
    <name type="scientific">Rufibacter latericius</name>
    <dbReference type="NCBI Taxonomy" id="2487040"/>
    <lineage>
        <taxon>Bacteria</taxon>
        <taxon>Pseudomonadati</taxon>
        <taxon>Bacteroidota</taxon>
        <taxon>Cytophagia</taxon>
        <taxon>Cytophagales</taxon>
        <taxon>Hymenobacteraceae</taxon>
        <taxon>Rufibacter</taxon>
    </lineage>
</organism>